<comment type="subcellular location">
    <subcellularLocation>
        <location evidence="3 17">Cytoplasm</location>
    </subcellularLocation>
</comment>
<keyword evidence="12 17" id="KW-0573">Peptidoglycan synthesis</keyword>
<dbReference type="Gene3D" id="3.30.465.10">
    <property type="match status" value="1"/>
</dbReference>
<evidence type="ECO:0000256" key="10">
    <source>
        <dbReference type="ARBA" id="ARBA00022857"/>
    </source>
</evidence>
<dbReference type="PROSITE" id="PS51387">
    <property type="entry name" value="FAD_PCMH"/>
    <property type="match status" value="1"/>
</dbReference>
<feature type="active site" description="Proton donor" evidence="17">
    <location>
        <position position="273"/>
    </location>
</feature>
<evidence type="ECO:0000256" key="11">
    <source>
        <dbReference type="ARBA" id="ARBA00022960"/>
    </source>
</evidence>
<dbReference type="InterPro" id="IPR036635">
    <property type="entry name" value="MurB_C_sf"/>
</dbReference>
<dbReference type="PANTHER" id="PTHR21071:SF4">
    <property type="entry name" value="UDP-N-ACETYLENOLPYRUVOYLGLUCOSAMINE REDUCTASE"/>
    <property type="match status" value="1"/>
</dbReference>
<dbReference type="InterPro" id="IPR036318">
    <property type="entry name" value="FAD-bd_PCMH-like_sf"/>
</dbReference>
<evidence type="ECO:0000256" key="3">
    <source>
        <dbReference type="ARBA" id="ARBA00004496"/>
    </source>
</evidence>
<keyword evidence="20" id="KW-1185">Reference proteome</keyword>
<evidence type="ECO:0000256" key="4">
    <source>
        <dbReference type="ARBA" id="ARBA00004752"/>
    </source>
</evidence>
<dbReference type="InterPro" id="IPR006094">
    <property type="entry name" value="Oxid_FAD_bind_N"/>
</dbReference>
<evidence type="ECO:0000256" key="7">
    <source>
        <dbReference type="ARBA" id="ARBA00022618"/>
    </source>
</evidence>
<evidence type="ECO:0000256" key="17">
    <source>
        <dbReference type="HAMAP-Rule" id="MF_00037"/>
    </source>
</evidence>
<evidence type="ECO:0000256" key="16">
    <source>
        <dbReference type="ARBA" id="ARBA00048914"/>
    </source>
</evidence>
<dbReference type="SUPFAM" id="SSF56194">
    <property type="entry name" value="Uridine diphospho-N-Acetylenolpyruvylglucosamine reductase, MurB, C-terminal domain"/>
    <property type="match status" value="1"/>
</dbReference>
<keyword evidence="6 17" id="KW-0963">Cytoplasm</keyword>
<keyword evidence="15 17" id="KW-0961">Cell wall biogenesis/degradation</keyword>
<organism evidence="19 20">
    <name type="scientific">Arcanobacterium canis</name>
    <dbReference type="NCBI Taxonomy" id="999183"/>
    <lineage>
        <taxon>Bacteria</taxon>
        <taxon>Bacillati</taxon>
        <taxon>Actinomycetota</taxon>
        <taxon>Actinomycetes</taxon>
        <taxon>Actinomycetales</taxon>
        <taxon>Actinomycetaceae</taxon>
        <taxon>Arcanobacterium</taxon>
    </lineage>
</organism>
<comment type="pathway">
    <text evidence="4 17">Cell wall biogenesis; peptidoglycan biosynthesis.</text>
</comment>
<sequence>MSCEVFPEPPSGDIPDLIPAQSNRIAPSASSLAQLTTIGVGAKIGRYVEAFTREELIDVIRQADEAQIPLLVLGGGSNILASDEPFDGIVVRDMRVGCETVMEDGCGGAQMRALGGTPWDDVVRYAIEHEWRGLEALSGIPGAVGAAPVQNIGAYGQELSDTFAAATTYDRQTGEIKTLFLSDMKFAYRDSILKQSIPQWGYSPRWIVLDVLFHMLRGSMSLPIKYGQLASALGVDVGQSAPAWQVRETVLALRAGKGMILNDSDRDTYSCGSFFTNPILSADAAAQLPPDAPRYPAPEGMVKTSAAWLIDNAGFHKGFAIGENASLSTKHTLALTNRGQATGDDIRALARHIRDGVRQTYGVDLQPEPVVLGSGLDTINEN</sequence>
<evidence type="ECO:0000256" key="13">
    <source>
        <dbReference type="ARBA" id="ARBA00023002"/>
    </source>
</evidence>
<evidence type="ECO:0000256" key="6">
    <source>
        <dbReference type="ARBA" id="ARBA00022490"/>
    </source>
</evidence>
<evidence type="ECO:0000256" key="12">
    <source>
        <dbReference type="ARBA" id="ARBA00022984"/>
    </source>
</evidence>
<keyword evidence="7 17" id="KW-0132">Cell division</keyword>
<dbReference type="Pfam" id="PF02873">
    <property type="entry name" value="MurB_C"/>
    <property type="match status" value="1"/>
</dbReference>
<dbReference type="InterPro" id="IPR003170">
    <property type="entry name" value="MurB"/>
</dbReference>
<dbReference type="InterPro" id="IPR011601">
    <property type="entry name" value="MurB_C"/>
</dbReference>
<keyword evidence="9 17" id="KW-0274">FAD</keyword>
<dbReference type="PANTHER" id="PTHR21071">
    <property type="entry name" value="UDP-N-ACETYLENOLPYRUVOYLGLUCOSAMINE REDUCTASE"/>
    <property type="match status" value="1"/>
</dbReference>
<dbReference type="NCBIfam" id="TIGR00179">
    <property type="entry name" value="murB"/>
    <property type="match status" value="1"/>
</dbReference>
<gene>
    <name evidence="17" type="primary">murB</name>
    <name evidence="19" type="ORF">P7079_01960</name>
</gene>
<name>A0ABY8FZ08_9ACTO</name>
<keyword evidence="10 17" id="KW-0521">NADP</keyword>
<dbReference type="InterPro" id="IPR016167">
    <property type="entry name" value="FAD-bd_PCMH_sub1"/>
</dbReference>
<comment type="cofactor">
    <cofactor evidence="1 17">
        <name>FAD</name>
        <dbReference type="ChEBI" id="CHEBI:57692"/>
    </cofactor>
</comment>
<comment type="function">
    <text evidence="2 17">Cell wall formation.</text>
</comment>
<keyword evidence="11 17" id="KW-0133">Cell shape</keyword>
<evidence type="ECO:0000259" key="18">
    <source>
        <dbReference type="PROSITE" id="PS51387"/>
    </source>
</evidence>
<reference evidence="19 20" key="1">
    <citation type="submission" date="2023-03" db="EMBL/GenBank/DDBJ databases">
        <title>Complete genome of Arcanobacterium canis strain DSM 25104 isolated in 2010 from a canine otitis externa in Germany.</title>
        <authorList>
            <person name="Borowiak M."/>
            <person name="Kreitlow A."/>
            <person name="Malorny B."/>
            <person name="Laemmler C."/>
            <person name="Prenger-Berninghoff E."/>
            <person name="Ploetz M."/>
            <person name="Abdulmawjood A."/>
        </authorList>
    </citation>
    <scope>NUCLEOTIDE SEQUENCE [LARGE SCALE GENOMIC DNA]</scope>
    <source>
        <strain evidence="19 20">DSM 25104</strain>
    </source>
</reference>
<evidence type="ECO:0000256" key="5">
    <source>
        <dbReference type="ARBA" id="ARBA00010485"/>
    </source>
</evidence>
<dbReference type="GO" id="GO:0008762">
    <property type="term" value="F:UDP-N-acetylmuramate dehydrogenase activity"/>
    <property type="evidence" value="ECO:0007669"/>
    <property type="project" value="UniProtKB-EC"/>
</dbReference>
<dbReference type="EMBL" id="CP121208">
    <property type="protein sequence ID" value="WFM83768.1"/>
    <property type="molecule type" value="Genomic_DNA"/>
</dbReference>
<comment type="catalytic activity">
    <reaction evidence="16 17">
        <text>UDP-N-acetyl-alpha-D-muramate + NADP(+) = UDP-N-acetyl-3-O-(1-carboxyvinyl)-alpha-D-glucosamine + NADPH + H(+)</text>
        <dbReference type="Rhea" id="RHEA:12248"/>
        <dbReference type="ChEBI" id="CHEBI:15378"/>
        <dbReference type="ChEBI" id="CHEBI:57783"/>
        <dbReference type="ChEBI" id="CHEBI:58349"/>
        <dbReference type="ChEBI" id="CHEBI:68483"/>
        <dbReference type="ChEBI" id="CHEBI:70757"/>
        <dbReference type="EC" id="1.3.1.98"/>
    </reaction>
</comment>
<keyword evidence="13 17" id="KW-0560">Oxidoreductase</keyword>
<feature type="active site" evidence="17">
    <location>
        <position position="189"/>
    </location>
</feature>
<evidence type="ECO:0000313" key="20">
    <source>
        <dbReference type="Proteomes" id="UP001215216"/>
    </source>
</evidence>
<evidence type="ECO:0000256" key="14">
    <source>
        <dbReference type="ARBA" id="ARBA00023306"/>
    </source>
</evidence>
<dbReference type="SUPFAM" id="SSF56176">
    <property type="entry name" value="FAD-binding/transporter-associated domain-like"/>
    <property type="match status" value="1"/>
</dbReference>
<dbReference type="HAMAP" id="MF_00037">
    <property type="entry name" value="MurB"/>
    <property type="match status" value="1"/>
</dbReference>
<dbReference type="RefSeq" id="WP_278013163.1">
    <property type="nucleotide sequence ID" value="NZ_CP121208.1"/>
</dbReference>
<evidence type="ECO:0000256" key="1">
    <source>
        <dbReference type="ARBA" id="ARBA00001974"/>
    </source>
</evidence>
<dbReference type="InterPro" id="IPR016166">
    <property type="entry name" value="FAD-bd_PCMH"/>
</dbReference>
<evidence type="ECO:0000256" key="2">
    <source>
        <dbReference type="ARBA" id="ARBA00003921"/>
    </source>
</evidence>
<comment type="similarity">
    <text evidence="5 17">Belongs to the MurB family.</text>
</comment>
<feature type="active site" evidence="17">
    <location>
        <position position="368"/>
    </location>
</feature>
<evidence type="ECO:0000313" key="19">
    <source>
        <dbReference type="EMBL" id="WFM83768.1"/>
    </source>
</evidence>
<accession>A0ABY8FZ08</accession>
<evidence type="ECO:0000256" key="15">
    <source>
        <dbReference type="ARBA" id="ARBA00023316"/>
    </source>
</evidence>
<dbReference type="NCBIfam" id="NF010478">
    <property type="entry name" value="PRK13903.1"/>
    <property type="match status" value="1"/>
</dbReference>
<dbReference type="InterPro" id="IPR016169">
    <property type="entry name" value="FAD-bd_PCMH_sub2"/>
</dbReference>
<dbReference type="Proteomes" id="UP001215216">
    <property type="component" value="Chromosome"/>
</dbReference>
<keyword evidence="8 17" id="KW-0285">Flavoprotein</keyword>
<dbReference type="Gene3D" id="3.90.78.10">
    <property type="entry name" value="UDP-N-acetylenolpyruvoylglucosamine reductase, C-terminal domain"/>
    <property type="match status" value="1"/>
</dbReference>
<dbReference type="Pfam" id="PF01565">
    <property type="entry name" value="FAD_binding_4"/>
    <property type="match status" value="1"/>
</dbReference>
<feature type="domain" description="FAD-binding PCMH-type" evidence="18">
    <location>
        <begin position="40"/>
        <end position="218"/>
    </location>
</feature>
<proteinExistence type="inferred from homology"/>
<dbReference type="EC" id="1.3.1.98" evidence="17"/>
<protein>
    <recommendedName>
        <fullName evidence="17">UDP-N-acetylenolpyruvoylglucosamine reductase</fullName>
        <ecNumber evidence="17">1.3.1.98</ecNumber>
    </recommendedName>
    <alternativeName>
        <fullName evidence="17">UDP-N-acetylmuramate dehydrogenase</fullName>
    </alternativeName>
</protein>
<evidence type="ECO:0000256" key="9">
    <source>
        <dbReference type="ARBA" id="ARBA00022827"/>
    </source>
</evidence>
<dbReference type="Gene3D" id="3.30.43.10">
    <property type="entry name" value="Uridine Diphospho-n-acetylenolpyruvylglucosamine Reductase, domain 2"/>
    <property type="match status" value="1"/>
</dbReference>
<keyword evidence="14 17" id="KW-0131">Cell cycle</keyword>
<evidence type="ECO:0000256" key="8">
    <source>
        <dbReference type="ARBA" id="ARBA00022630"/>
    </source>
</evidence>